<evidence type="ECO:0000256" key="1">
    <source>
        <dbReference type="ARBA" id="ARBA00022737"/>
    </source>
</evidence>
<keyword evidence="1" id="KW-0677">Repeat</keyword>
<dbReference type="GO" id="GO:0003723">
    <property type="term" value="F:RNA binding"/>
    <property type="evidence" value="ECO:0007669"/>
    <property type="project" value="InterPro"/>
</dbReference>
<accession>A0A8T0JGU6</accession>
<evidence type="ECO:0000313" key="4">
    <source>
        <dbReference type="Proteomes" id="UP000743370"/>
    </source>
</evidence>
<sequence length="260" mass="29794">MILRVCERVALCGFERRFSSSNLNYNRPVTVCGLRSSYKARRRTRILSKESIQVIHALKLAKSPDHVLDAKLSRLLKPDALNLFDELLRQNELSLSLKATNTVFNFIREEVGHDTLLQLYADMILLLGRNKKIDMAEELFSEVLEKGLKPDTRMCGEMIGAYLQAGMTEKAMEIYGSMKEWGCSPDKFIFTVLITNLERNGQQQHQQLVESLKQDCLHYVEFPDRFLQQLQEDKLFLQGGGVGSCLHKIKLELKSHVTCL</sequence>
<organism evidence="3 4">
    <name type="scientific">Phaseolus angularis</name>
    <name type="common">Azuki bean</name>
    <name type="synonym">Vigna angularis</name>
    <dbReference type="NCBI Taxonomy" id="3914"/>
    <lineage>
        <taxon>Eukaryota</taxon>
        <taxon>Viridiplantae</taxon>
        <taxon>Streptophyta</taxon>
        <taxon>Embryophyta</taxon>
        <taxon>Tracheophyta</taxon>
        <taxon>Spermatophyta</taxon>
        <taxon>Magnoliopsida</taxon>
        <taxon>eudicotyledons</taxon>
        <taxon>Gunneridae</taxon>
        <taxon>Pentapetalae</taxon>
        <taxon>rosids</taxon>
        <taxon>fabids</taxon>
        <taxon>Fabales</taxon>
        <taxon>Fabaceae</taxon>
        <taxon>Papilionoideae</taxon>
        <taxon>50 kb inversion clade</taxon>
        <taxon>NPAAA clade</taxon>
        <taxon>indigoferoid/millettioid clade</taxon>
        <taxon>Phaseoleae</taxon>
        <taxon>Vigna</taxon>
    </lineage>
</organism>
<dbReference type="InterPro" id="IPR011990">
    <property type="entry name" value="TPR-like_helical_dom_sf"/>
</dbReference>
<dbReference type="GO" id="GO:0009658">
    <property type="term" value="P:chloroplast organization"/>
    <property type="evidence" value="ECO:0007669"/>
    <property type="project" value="InterPro"/>
</dbReference>
<evidence type="ECO:0000256" key="2">
    <source>
        <dbReference type="PROSITE-ProRule" id="PRU00708"/>
    </source>
</evidence>
<evidence type="ECO:0008006" key="5">
    <source>
        <dbReference type="Google" id="ProtNLM"/>
    </source>
</evidence>
<dbReference type="Pfam" id="PF13041">
    <property type="entry name" value="PPR_2"/>
    <property type="match status" value="1"/>
</dbReference>
<dbReference type="Gene3D" id="1.25.40.10">
    <property type="entry name" value="Tetratricopeptide repeat domain"/>
    <property type="match status" value="1"/>
</dbReference>
<dbReference type="PANTHER" id="PTHR47594:SF5">
    <property type="entry name" value="PENTACOTRIPEPTIDE-REPEAT REGION OF PRORP DOMAIN-CONTAINING PROTEIN"/>
    <property type="match status" value="1"/>
</dbReference>
<dbReference type="Pfam" id="PF01535">
    <property type="entry name" value="PPR"/>
    <property type="match status" value="1"/>
</dbReference>
<proteinExistence type="predicted"/>
<dbReference type="PROSITE" id="PS51375">
    <property type="entry name" value="PPR"/>
    <property type="match status" value="2"/>
</dbReference>
<protein>
    <recommendedName>
        <fullName evidence="5">Pentacotripeptide-repeat region of PRORP domain-containing protein</fullName>
    </recommendedName>
</protein>
<name>A0A8T0JGU6_PHAAN</name>
<dbReference type="PANTHER" id="PTHR47594">
    <property type="entry name" value="PPR CONTAINING PLANT-LIKE PROTEIN"/>
    <property type="match status" value="1"/>
</dbReference>
<feature type="repeat" description="PPR" evidence="2">
    <location>
        <begin position="151"/>
        <end position="185"/>
    </location>
</feature>
<dbReference type="Proteomes" id="UP000743370">
    <property type="component" value="Unassembled WGS sequence"/>
</dbReference>
<dbReference type="InterPro" id="IPR002885">
    <property type="entry name" value="PPR_rpt"/>
</dbReference>
<comment type="caution">
    <text evidence="3">The sequence shown here is derived from an EMBL/GenBank/DDBJ whole genome shotgun (WGS) entry which is preliminary data.</text>
</comment>
<feature type="repeat" description="PPR" evidence="2">
    <location>
        <begin position="116"/>
        <end position="150"/>
    </location>
</feature>
<gene>
    <name evidence="3" type="ORF">HKW66_Vig0213770</name>
</gene>
<dbReference type="AlphaFoldDB" id="A0A8T0JGU6"/>
<dbReference type="EMBL" id="JABFOF010000011">
    <property type="protein sequence ID" value="KAG2371203.1"/>
    <property type="molecule type" value="Genomic_DNA"/>
</dbReference>
<dbReference type="GO" id="GO:0000373">
    <property type="term" value="P:Group II intron splicing"/>
    <property type="evidence" value="ECO:0007669"/>
    <property type="project" value="InterPro"/>
</dbReference>
<dbReference type="NCBIfam" id="TIGR00756">
    <property type="entry name" value="PPR"/>
    <property type="match status" value="2"/>
</dbReference>
<reference evidence="3 4" key="1">
    <citation type="submission" date="2020-05" db="EMBL/GenBank/DDBJ databases">
        <title>Vigna angularis (adzuki bean) Var. LongXiaoDou No. 4 denovo assembly.</title>
        <authorList>
            <person name="Xiang H."/>
        </authorList>
    </citation>
    <scope>NUCLEOTIDE SEQUENCE [LARGE SCALE GENOMIC DNA]</scope>
    <source>
        <tissue evidence="3">Leaf</tissue>
    </source>
</reference>
<dbReference type="InterPro" id="IPR044190">
    <property type="entry name" value="THA8-like"/>
</dbReference>
<evidence type="ECO:0000313" key="3">
    <source>
        <dbReference type="EMBL" id="KAG2371203.1"/>
    </source>
</evidence>